<proteinExistence type="predicted"/>
<keyword evidence="4" id="KW-1185">Reference proteome</keyword>
<gene>
    <name evidence="3" type="ORF">DFH07DRAFT_790352</name>
</gene>
<dbReference type="PANTHER" id="PTHR36223">
    <property type="entry name" value="BETA-LACTAMASE-TYPE TRANSPEPTIDASE FOLD DOMAIN CONTAINING PROTEIN"/>
    <property type="match status" value="1"/>
</dbReference>
<feature type="domain" description="DUF7918" evidence="2">
    <location>
        <begin position="11"/>
        <end position="205"/>
    </location>
</feature>
<accession>A0AAD7KBM6</accession>
<feature type="region of interest" description="Disordered" evidence="1">
    <location>
        <begin position="222"/>
        <end position="243"/>
    </location>
</feature>
<feature type="compositionally biased region" description="Basic and acidic residues" evidence="1">
    <location>
        <begin position="227"/>
        <end position="236"/>
    </location>
</feature>
<dbReference type="Proteomes" id="UP001215280">
    <property type="component" value="Unassembled WGS sequence"/>
</dbReference>
<dbReference type="AlphaFoldDB" id="A0AAD7KBM6"/>
<evidence type="ECO:0000256" key="1">
    <source>
        <dbReference type="SAM" id="MobiDB-lite"/>
    </source>
</evidence>
<sequence>MPQSGPFAAWIEIEGKPAQEYNVEAHVNRRVVTCWIPSEVGKSFSVAWRNAAIQIPTAGHVFVDGKECGGRVLNGPSGISARQDGVTDATTVRQFTFSSITLTDDDAFLGNTTNHEKLGLIEVNIYPIQVFGYVPVMYSSMALPEIKLHERAKTTVTQQVKLAEPKLLEVPQTAVSHRFLGPPLVTFAFRYRPLSILQASGIAPQPVAMHFVPPVHRFRRIPPKRKASPELQREATPDDDAEEIRALREKLNELEAKRAKKKAKITRVKEEENIPPFPAHAGRK</sequence>
<dbReference type="EMBL" id="JARJLG010000003">
    <property type="protein sequence ID" value="KAJ7782350.1"/>
    <property type="molecule type" value="Genomic_DNA"/>
</dbReference>
<comment type="caution">
    <text evidence="3">The sequence shown here is derived from an EMBL/GenBank/DDBJ whole genome shotgun (WGS) entry which is preliminary data.</text>
</comment>
<evidence type="ECO:0000313" key="3">
    <source>
        <dbReference type="EMBL" id="KAJ7782350.1"/>
    </source>
</evidence>
<name>A0AAD7KBM6_9AGAR</name>
<reference evidence="3" key="1">
    <citation type="submission" date="2023-03" db="EMBL/GenBank/DDBJ databases">
        <title>Massive genome expansion in bonnet fungi (Mycena s.s.) driven by repeated elements and novel gene families across ecological guilds.</title>
        <authorList>
            <consortium name="Lawrence Berkeley National Laboratory"/>
            <person name="Harder C.B."/>
            <person name="Miyauchi S."/>
            <person name="Viragh M."/>
            <person name="Kuo A."/>
            <person name="Thoen E."/>
            <person name="Andreopoulos B."/>
            <person name="Lu D."/>
            <person name="Skrede I."/>
            <person name="Drula E."/>
            <person name="Henrissat B."/>
            <person name="Morin E."/>
            <person name="Kohler A."/>
            <person name="Barry K."/>
            <person name="LaButti K."/>
            <person name="Morin E."/>
            <person name="Salamov A."/>
            <person name="Lipzen A."/>
            <person name="Mereny Z."/>
            <person name="Hegedus B."/>
            <person name="Baldrian P."/>
            <person name="Stursova M."/>
            <person name="Weitz H."/>
            <person name="Taylor A."/>
            <person name="Grigoriev I.V."/>
            <person name="Nagy L.G."/>
            <person name="Martin F."/>
            <person name="Kauserud H."/>
        </authorList>
    </citation>
    <scope>NUCLEOTIDE SEQUENCE</scope>
    <source>
        <strain evidence="3">CBHHK188m</strain>
    </source>
</reference>
<evidence type="ECO:0000313" key="4">
    <source>
        <dbReference type="Proteomes" id="UP001215280"/>
    </source>
</evidence>
<dbReference type="Pfam" id="PF25534">
    <property type="entry name" value="DUF7918"/>
    <property type="match status" value="1"/>
</dbReference>
<dbReference type="PANTHER" id="PTHR36223:SF1">
    <property type="entry name" value="TRANSCRIPTION ELONGATION FACTOR EAF N-TERMINAL DOMAIN-CONTAINING PROTEIN"/>
    <property type="match status" value="1"/>
</dbReference>
<dbReference type="InterPro" id="IPR057678">
    <property type="entry name" value="DUF7918"/>
</dbReference>
<organism evidence="3 4">
    <name type="scientific">Mycena maculata</name>
    <dbReference type="NCBI Taxonomy" id="230809"/>
    <lineage>
        <taxon>Eukaryota</taxon>
        <taxon>Fungi</taxon>
        <taxon>Dikarya</taxon>
        <taxon>Basidiomycota</taxon>
        <taxon>Agaricomycotina</taxon>
        <taxon>Agaricomycetes</taxon>
        <taxon>Agaricomycetidae</taxon>
        <taxon>Agaricales</taxon>
        <taxon>Marasmiineae</taxon>
        <taxon>Mycenaceae</taxon>
        <taxon>Mycena</taxon>
    </lineage>
</organism>
<evidence type="ECO:0000259" key="2">
    <source>
        <dbReference type="Pfam" id="PF25534"/>
    </source>
</evidence>
<protein>
    <recommendedName>
        <fullName evidence="2">DUF7918 domain-containing protein</fullName>
    </recommendedName>
</protein>
<feature type="region of interest" description="Disordered" evidence="1">
    <location>
        <begin position="255"/>
        <end position="284"/>
    </location>
</feature>